<dbReference type="InterPro" id="IPR000634">
    <property type="entry name" value="Ser/Thr_deHydtase_PyrdxlP-BS"/>
</dbReference>
<dbReference type="EC" id="4.3.1.19" evidence="8"/>
<evidence type="ECO:0000313" key="9">
    <source>
        <dbReference type="Proteomes" id="UP001232973"/>
    </source>
</evidence>
<evidence type="ECO:0000256" key="4">
    <source>
        <dbReference type="ARBA" id="ARBA00001946"/>
    </source>
</evidence>
<comment type="caution">
    <text evidence="8">The sequence shown here is derived from an EMBL/GenBank/DDBJ whole genome shotgun (WGS) entry which is preliminary data.</text>
</comment>
<name>A0ABT9XH70_9BACL</name>
<feature type="domain" description="Tryptophan synthase beta chain-like PALP" evidence="7">
    <location>
        <begin position="18"/>
        <end position="349"/>
    </location>
</feature>
<organism evidence="8 9">
    <name type="scientific">Alicyclobacillus cycloheptanicus</name>
    <dbReference type="NCBI Taxonomy" id="1457"/>
    <lineage>
        <taxon>Bacteria</taxon>
        <taxon>Bacillati</taxon>
        <taxon>Bacillota</taxon>
        <taxon>Bacilli</taxon>
        <taxon>Bacillales</taxon>
        <taxon>Alicyclobacillaceae</taxon>
        <taxon>Alicyclobacillus</taxon>
    </lineage>
</organism>
<dbReference type="PROSITE" id="PS00165">
    <property type="entry name" value="DEHYDRATASE_SER_THR"/>
    <property type="match status" value="1"/>
</dbReference>
<dbReference type="SUPFAM" id="SSF53686">
    <property type="entry name" value="Tryptophan synthase beta subunit-like PLP-dependent enzymes"/>
    <property type="match status" value="1"/>
</dbReference>
<dbReference type="Pfam" id="PF00291">
    <property type="entry name" value="PALP"/>
    <property type="match status" value="1"/>
</dbReference>
<evidence type="ECO:0000256" key="6">
    <source>
        <dbReference type="ARBA" id="ARBA00022898"/>
    </source>
</evidence>
<sequence>MKHLSVTLDDVRAAAERISTYIYETPLLYSAGWSERAGVPVYFKCENLQRTGSFKLRGATNKIRALVDGREGVPGVITASSGNHGQAVAYAAQQAGLPCVVVVPETVIAVKENAILRDGAEVIRCGTTSRERIELAERLAKERGFVFVPPYDDPWIVAGQGTVGLEIVRACPDVGTVIVPIGGGGLTAGTALTVKSSLASRAGSGAASSMTSAASPIAASSMTSNEPSSARRSVAVYAAEPALANDTWQSMRAGRIVEIGPSHTIADGLRSSHPGTFTFPFVQAYVDDVLLVEEADIEGALIDLLENAKLLVEPSGCASVAALARIIAHPGPDWEALKERGPVVCVLSGGNADLGLVAEVVTRRRPSEA</sequence>
<keyword evidence="6" id="KW-0663">Pyridoxal phosphate</keyword>
<dbReference type="GO" id="GO:0004794">
    <property type="term" value="F:threonine deaminase activity"/>
    <property type="evidence" value="ECO:0007669"/>
    <property type="project" value="UniProtKB-EC"/>
</dbReference>
<evidence type="ECO:0000256" key="1">
    <source>
        <dbReference type="ARBA" id="ARBA00001913"/>
    </source>
</evidence>
<evidence type="ECO:0000256" key="2">
    <source>
        <dbReference type="ARBA" id="ARBA00001933"/>
    </source>
</evidence>
<keyword evidence="5" id="KW-0460">Magnesium</keyword>
<dbReference type="Gene3D" id="3.40.50.1100">
    <property type="match status" value="2"/>
</dbReference>
<dbReference type="InterPro" id="IPR036052">
    <property type="entry name" value="TrpB-like_PALP_sf"/>
</dbReference>
<reference evidence="8 9" key="1">
    <citation type="submission" date="2023-07" db="EMBL/GenBank/DDBJ databases">
        <title>Genomic Encyclopedia of Type Strains, Phase IV (KMG-IV): sequencing the most valuable type-strain genomes for metagenomic binning, comparative biology and taxonomic classification.</title>
        <authorList>
            <person name="Goeker M."/>
        </authorList>
    </citation>
    <scope>NUCLEOTIDE SEQUENCE [LARGE SCALE GENOMIC DNA]</scope>
    <source>
        <strain evidence="8 9">DSM 4006</strain>
    </source>
</reference>
<evidence type="ECO:0000256" key="3">
    <source>
        <dbReference type="ARBA" id="ARBA00001936"/>
    </source>
</evidence>
<evidence type="ECO:0000313" key="8">
    <source>
        <dbReference type="EMBL" id="MDQ0189153.1"/>
    </source>
</evidence>
<dbReference type="Proteomes" id="UP001232973">
    <property type="component" value="Unassembled WGS sequence"/>
</dbReference>
<dbReference type="PANTHER" id="PTHR43050">
    <property type="entry name" value="SERINE / THREONINE RACEMASE FAMILY MEMBER"/>
    <property type="match status" value="1"/>
</dbReference>
<dbReference type="PANTHER" id="PTHR43050:SF1">
    <property type="entry name" value="SERINE RACEMASE"/>
    <property type="match status" value="1"/>
</dbReference>
<proteinExistence type="predicted"/>
<accession>A0ABT9XH70</accession>
<protein>
    <submittedName>
        <fullName evidence="8">Threonine dehydratase</fullName>
        <ecNumber evidence="8">4.3.1.19</ecNumber>
    </submittedName>
</protein>
<dbReference type="EMBL" id="JAUSTP010000005">
    <property type="protein sequence ID" value="MDQ0189153.1"/>
    <property type="molecule type" value="Genomic_DNA"/>
</dbReference>
<dbReference type="InterPro" id="IPR001926">
    <property type="entry name" value="TrpB-like_PALP"/>
</dbReference>
<comment type="cofactor">
    <cofactor evidence="1">
        <name>Ca(2+)</name>
        <dbReference type="ChEBI" id="CHEBI:29108"/>
    </cofactor>
</comment>
<keyword evidence="9" id="KW-1185">Reference proteome</keyword>
<dbReference type="CDD" id="cd01562">
    <property type="entry name" value="Thr-dehyd"/>
    <property type="match status" value="1"/>
</dbReference>
<comment type="cofactor">
    <cofactor evidence="4">
        <name>Mg(2+)</name>
        <dbReference type="ChEBI" id="CHEBI:18420"/>
    </cofactor>
</comment>
<dbReference type="RefSeq" id="WP_274455012.1">
    <property type="nucleotide sequence ID" value="NZ_CP067097.1"/>
</dbReference>
<comment type="cofactor">
    <cofactor evidence="3">
        <name>Mn(2+)</name>
        <dbReference type="ChEBI" id="CHEBI:29035"/>
    </cofactor>
</comment>
<comment type="cofactor">
    <cofactor evidence="2">
        <name>pyridoxal 5'-phosphate</name>
        <dbReference type="ChEBI" id="CHEBI:597326"/>
    </cofactor>
</comment>
<evidence type="ECO:0000256" key="5">
    <source>
        <dbReference type="ARBA" id="ARBA00022842"/>
    </source>
</evidence>
<evidence type="ECO:0000259" key="7">
    <source>
        <dbReference type="Pfam" id="PF00291"/>
    </source>
</evidence>
<keyword evidence="8" id="KW-0456">Lyase</keyword>
<gene>
    <name evidence="8" type="ORF">J2S03_000969</name>
</gene>